<evidence type="ECO:0000313" key="8">
    <source>
        <dbReference type="Proteomes" id="UP000663877"/>
    </source>
</evidence>
<comment type="caution">
    <text evidence="5">The sequence shown here is derived from an EMBL/GenBank/DDBJ whole genome shotgun (WGS) entry which is preliminary data.</text>
</comment>
<name>A0A815Z2R7_9BILA</name>
<comment type="cofactor">
    <cofactor evidence="3">
        <name>Zn(2+)</name>
        <dbReference type="ChEBI" id="CHEBI:29105"/>
    </cofactor>
    <text evidence="3">Binds 1 zinc ion per subunit.</text>
</comment>
<evidence type="ECO:0000313" key="6">
    <source>
        <dbReference type="EMBL" id="CAF1672013.1"/>
    </source>
</evidence>
<evidence type="ECO:0000256" key="3">
    <source>
        <dbReference type="PIRSR" id="PIRSR606823-2"/>
    </source>
</evidence>
<dbReference type="Proteomes" id="UP000663877">
    <property type="component" value="Unassembled WGS sequence"/>
</dbReference>
<accession>A0A815Z2R7</accession>
<proteinExistence type="predicted"/>
<sequence>MMNFYSVHTVSLNNTNLLVARDSKGYAPYLFEKSENPPETLPSQGKFVAALGQSNEGDVSPNSMSSRCIDTGLSCEYYTSTCNE</sequence>
<keyword evidence="7" id="KW-1185">Reference proteome</keyword>
<gene>
    <name evidence="5" type="ORF">BJG266_LOCUS48345</name>
    <name evidence="6" type="ORF">QVE165_LOCUS65409</name>
</gene>
<dbReference type="InterPro" id="IPR031329">
    <property type="entry name" value="NEUT/ALK_ceramidase_N"/>
</dbReference>
<feature type="binding site" evidence="3">
    <location>
        <position position="8"/>
    </location>
    <ligand>
        <name>Zn(2+)</name>
        <dbReference type="ChEBI" id="CHEBI:29105"/>
    </ligand>
</feature>
<dbReference type="PANTHER" id="PTHR12670:SF1">
    <property type="entry name" value="NEUTRAL CERAMIDASE"/>
    <property type="match status" value="1"/>
</dbReference>
<dbReference type="GO" id="GO:0016020">
    <property type="term" value="C:membrane"/>
    <property type="evidence" value="ECO:0007669"/>
    <property type="project" value="GOC"/>
</dbReference>
<evidence type="ECO:0000259" key="4">
    <source>
        <dbReference type="Pfam" id="PF04734"/>
    </source>
</evidence>
<dbReference type="GO" id="GO:0017040">
    <property type="term" value="F:N-acylsphingosine amidohydrolase activity"/>
    <property type="evidence" value="ECO:0007669"/>
    <property type="project" value="InterPro"/>
</dbReference>
<keyword evidence="3" id="KW-0479">Metal-binding</keyword>
<organism evidence="5 8">
    <name type="scientific">Adineta steineri</name>
    <dbReference type="NCBI Taxonomy" id="433720"/>
    <lineage>
        <taxon>Eukaryota</taxon>
        <taxon>Metazoa</taxon>
        <taxon>Spiralia</taxon>
        <taxon>Gnathifera</taxon>
        <taxon>Rotifera</taxon>
        <taxon>Eurotatoria</taxon>
        <taxon>Bdelloidea</taxon>
        <taxon>Adinetida</taxon>
        <taxon>Adinetidae</taxon>
        <taxon>Adineta</taxon>
    </lineage>
</organism>
<feature type="active site" description="Nucleophile" evidence="2">
    <location>
        <position position="60"/>
    </location>
</feature>
<evidence type="ECO:0000313" key="7">
    <source>
        <dbReference type="Proteomes" id="UP000663832"/>
    </source>
</evidence>
<dbReference type="InterPro" id="IPR006823">
    <property type="entry name" value="Ceramidase_alk"/>
</dbReference>
<dbReference type="OrthoDB" id="191371at2759"/>
<dbReference type="Proteomes" id="UP000663832">
    <property type="component" value="Unassembled WGS sequence"/>
</dbReference>
<dbReference type="EMBL" id="CAJNOI010006324">
    <property type="protein sequence ID" value="CAF1577270.1"/>
    <property type="molecule type" value="Genomic_DNA"/>
</dbReference>
<dbReference type="AlphaFoldDB" id="A0A815Z2R7"/>
<dbReference type="GO" id="GO:0046512">
    <property type="term" value="P:sphingosine biosynthetic process"/>
    <property type="evidence" value="ECO:0007669"/>
    <property type="project" value="TreeGrafter"/>
</dbReference>
<dbReference type="GO" id="GO:0046514">
    <property type="term" value="P:ceramide catabolic process"/>
    <property type="evidence" value="ECO:0007669"/>
    <property type="project" value="InterPro"/>
</dbReference>
<evidence type="ECO:0000256" key="1">
    <source>
        <dbReference type="ARBA" id="ARBA00019235"/>
    </source>
</evidence>
<dbReference type="EMBL" id="CAJNOM010006744">
    <property type="protein sequence ID" value="CAF1672013.1"/>
    <property type="molecule type" value="Genomic_DNA"/>
</dbReference>
<evidence type="ECO:0000313" key="5">
    <source>
        <dbReference type="EMBL" id="CAF1577270.1"/>
    </source>
</evidence>
<protein>
    <recommendedName>
        <fullName evidence="1">Neutral ceramidase</fullName>
    </recommendedName>
</protein>
<dbReference type="GO" id="GO:0005576">
    <property type="term" value="C:extracellular region"/>
    <property type="evidence" value="ECO:0007669"/>
    <property type="project" value="TreeGrafter"/>
</dbReference>
<evidence type="ECO:0000256" key="2">
    <source>
        <dbReference type="PIRSR" id="PIRSR606823-1"/>
    </source>
</evidence>
<dbReference type="GO" id="GO:0046872">
    <property type="term" value="F:metal ion binding"/>
    <property type="evidence" value="ECO:0007669"/>
    <property type="project" value="UniProtKB-KW"/>
</dbReference>
<keyword evidence="3" id="KW-0862">Zinc</keyword>
<reference evidence="5" key="1">
    <citation type="submission" date="2021-02" db="EMBL/GenBank/DDBJ databases">
        <authorList>
            <person name="Nowell W R."/>
        </authorList>
    </citation>
    <scope>NUCLEOTIDE SEQUENCE</scope>
</reference>
<feature type="domain" description="Neutral/alkaline non-lysosomal ceramidase N-terminal" evidence="4">
    <location>
        <begin position="1"/>
        <end position="83"/>
    </location>
</feature>
<dbReference type="GO" id="GO:0042759">
    <property type="term" value="P:long-chain fatty acid biosynthetic process"/>
    <property type="evidence" value="ECO:0007669"/>
    <property type="project" value="TreeGrafter"/>
</dbReference>
<dbReference type="PANTHER" id="PTHR12670">
    <property type="entry name" value="CERAMIDASE"/>
    <property type="match status" value="1"/>
</dbReference>
<dbReference type="Pfam" id="PF04734">
    <property type="entry name" value="Ceramidase_alk"/>
    <property type="match status" value="1"/>
</dbReference>